<dbReference type="SUPFAM" id="SSF50447">
    <property type="entry name" value="Translation proteins"/>
    <property type="match status" value="1"/>
</dbReference>
<evidence type="ECO:0000256" key="9">
    <source>
        <dbReference type="ARBA" id="ARBA00022741"/>
    </source>
</evidence>
<feature type="compositionally biased region" description="Acidic residues" evidence="17">
    <location>
        <begin position="620"/>
        <end position="641"/>
    </location>
</feature>
<evidence type="ECO:0000256" key="1">
    <source>
        <dbReference type="ARBA" id="ARBA00001944"/>
    </source>
</evidence>
<feature type="compositionally biased region" description="Basic and acidic residues" evidence="17">
    <location>
        <begin position="349"/>
        <end position="381"/>
    </location>
</feature>
<dbReference type="FunFam" id="2.40.30.10:FF:000026">
    <property type="entry name" value="Eukaryotic translation initiation factor 5B"/>
    <property type="match status" value="1"/>
</dbReference>
<feature type="compositionally biased region" description="Basic and acidic residues" evidence="17">
    <location>
        <begin position="578"/>
        <end position="589"/>
    </location>
</feature>
<keyword evidence="10" id="KW-0378">Hydrolase</keyword>
<organism evidence="19 20">
    <name type="scientific">Petrolisthes manimaculis</name>
    <dbReference type="NCBI Taxonomy" id="1843537"/>
    <lineage>
        <taxon>Eukaryota</taxon>
        <taxon>Metazoa</taxon>
        <taxon>Ecdysozoa</taxon>
        <taxon>Arthropoda</taxon>
        <taxon>Crustacea</taxon>
        <taxon>Multicrustacea</taxon>
        <taxon>Malacostraca</taxon>
        <taxon>Eumalacostraca</taxon>
        <taxon>Eucarida</taxon>
        <taxon>Decapoda</taxon>
        <taxon>Pleocyemata</taxon>
        <taxon>Anomura</taxon>
        <taxon>Galatheoidea</taxon>
        <taxon>Porcellanidae</taxon>
        <taxon>Petrolisthes</taxon>
    </lineage>
</organism>
<dbReference type="FunFam" id="2.40.30.10:FF:000013">
    <property type="entry name" value="eukaryotic translation initiation factor 5B"/>
    <property type="match status" value="1"/>
</dbReference>
<evidence type="ECO:0000313" key="20">
    <source>
        <dbReference type="Proteomes" id="UP001292094"/>
    </source>
</evidence>
<feature type="compositionally biased region" description="Basic and acidic residues" evidence="17">
    <location>
        <begin position="138"/>
        <end position="153"/>
    </location>
</feature>
<evidence type="ECO:0000256" key="15">
    <source>
        <dbReference type="ARBA" id="ARBA00061781"/>
    </source>
</evidence>
<feature type="compositionally biased region" description="Basic and acidic residues" evidence="17">
    <location>
        <begin position="248"/>
        <end position="261"/>
    </location>
</feature>
<dbReference type="GO" id="GO:0005739">
    <property type="term" value="C:mitochondrion"/>
    <property type="evidence" value="ECO:0007669"/>
    <property type="project" value="TreeGrafter"/>
</dbReference>
<sequence>MGKKKGNKDETNGEVEEVIEDLENSTPRETGKKGKKSKKKKDDWEDDVAKELENMALEDGGEKEDKTPEPQPEPPKKEKKSKKSAKKEADDSEEEVIINSKKGRGFAALMCDDDDLMDDDDDGPVEEKPKKEVKKNKKKDEDTSRSAKDDKSNKSKKKKGKKKGDEEEDLDKILAELEMDYRGEKPNEKKGEVKAEEPEAQPVEEETGKKKKKKRKDQAETAPTHPSEVAPTPPTDVAPTPQEASEEPQEKADEEKKEDAKSKKKKKKAKETLPKEETSTEATEETAKVESSEAKTDEAAAPAPEKEAAAPAPAKEAAAPAPAKEAAAPAPAKEAAAPALDMEAAAPAPDKEAAAPAPDKEAAAPAPDKEAAAPAPDKEAEGGEGEATETVKKKKKKKKAEKVEEKEDPKAKKGKPSSKMLAAMKEALARQKEEEERMKREMEERIRQEEERLKQMEEEKRLELEKKERKKQKEKERKDRLRAEGKLLTAKQKQDMKRAQELLEHLKAQGLNLPEAGEKRTRPGTRIRGKKYKKEDTPEEQAVDGVAKEPTEEDKTRTVEGKEGDKEEREEMEVAETWDQKEEEVKDAWDESDGDEEEDEEDTSEATKASVDTDTKKSEEEEDDDEEEDSDEDTESDDSEEEQKKSEAEKRKIRALDRIAKRKEASEKLLSLDNLRAPVVCVLGHVDHGKTKILDKLRRTNVQEGEVGGITQQIGATNVPAHGIQRQTHMVKDFDMSNLKFPGLLIIDTPGHESFSNLRSRGSSLCDIAILVVDITQGLEPQTIESIDLLKKKKTPFLVALNKVDRVFEWQSNSAKDIREVIKMQKTTSKNDFERRTNEIVAALNVQGMNAALFWDNPDIRQYVNLVPTSAISGDGMGNLISLICDLCQQRLGKRLMFSEDLQCTVLEVKTIQGHGTTIDVILINGRLREGDTIIVAGTEGPIVTQIRSLLLPKPLKEIRVKGQYDEFKEVAAAQGVKIAARDLEKAIAGLNLQVAKHEDEVELLREEVDKEFKNAMRSIKVKERGVYVQASTLGALEALLEFFKTNTVPYSGIRVGPVVKRDVMKAAAMMEHDPMYAVILAFDVKVERDAQDLADKEGVKIFSEETIYHLGDRYVEYIKDYKKKRQDEFRSVAVFPVRVKIIPTAIFNKRDPIVLGVTVDQGILRTGTPLCVPAKEFVEIGIVTSMEFDHKNVDLAKKGVDVCIKIEPVPGHTPKLFGRHFEAEDILVSKISRESINACKDYFRDDLSKTDWKLMAELKKEFQIL</sequence>
<dbReference type="InterPro" id="IPR029459">
    <property type="entry name" value="EFTU-type"/>
</dbReference>
<feature type="compositionally biased region" description="Basic and acidic residues" evidence="17">
    <location>
        <begin position="427"/>
        <end position="485"/>
    </location>
</feature>
<dbReference type="Gene3D" id="3.40.50.300">
    <property type="entry name" value="P-loop containing nucleotide triphosphate hydrolases"/>
    <property type="match status" value="1"/>
</dbReference>
<reference evidence="19" key="1">
    <citation type="submission" date="2023-11" db="EMBL/GenBank/DDBJ databases">
        <title>Genome assemblies of two species of porcelain crab, Petrolisthes cinctipes and Petrolisthes manimaculis (Anomura: Porcellanidae).</title>
        <authorList>
            <person name="Angst P."/>
        </authorList>
    </citation>
    <scope>NUCLEOTIDE SEQUENCE</scope>
    <source>
        <strain evidence="19">PB745_02</strain>
        <tissue evidence="19">Gill</tissue>
    </source>
</reference>
<dbReference type="InterPro" id="IPR005225">
    <property type="entry name" value="Small_GTP-bd"/>
</dbReference>
<dbReference type="EMBL" id="JAWZYT010002932">
    <property type="protein sequence ID" value="KAK4301064.1"/>
    <property type="molecule type" value="Genomic_DNA"/>
</dbReference>
<dbReference type="CDD" id="cd03703">
    <property type="entry name" value="aeIF5B_II"/>
    <property type="match status" value="1"/>
</dbReference>
<dbReference type="SUPFAM" id="SSF52540">
    <property type="entry name" value="P-loop containing nucleoside triphosphate hydrolases"/>
    <property type="match status" value="1"/>
</dbReference>
<dbReference type="NCBIfam" id="NF003078">
    <property type="entry name" value="PRK04004.1"/>
    <property type="match status" value="1"/>
</dbReference>
<keyword evidence="11" id="KW-0648">Protein biosynthesis</keyword>
<evidence type="ECO:0000256" key="16">
    <source>
        <dbReference type="SAM" id="Coils"/>
    </source>
</evidence>
<dbReference type="InterPro" id="IPR036925">
    <property type="entry name" value="TIF_IF2_dom3_sf"/>
</dbReference>
<dbReference type="FunFam" id="3.40.50.10050:FF:000002">
    <property type="entry name" value="Eukaryotic translation initiation factor 5B"/>
    <property type="match status" value="1"/>
</dbReference>
<evidence type="ECO:0000256" key="6">
    <source>
        <dbReference type="ARBA" id="ARBA00022490"/>
    </source>
</evidence>
<protein>
    <recommendedName>
        <fullName evidence="5">Eukaryotic translation initiation factor 5B</fullName>
        <ecNumber evidence="4">3.6.5.3</ecNumber>
    </recommendedName>
    <alternativeName>
        <fullName evidence="13">Translation initiation factor IF-2</fullName>
    </alternativeName>
</protein>
<evidence type="ECO:0000259" key="18">
    <source>
        <dbReference type="PROSITE" id="PS51722"/>
    </source>
</evidence>
<comment type="subunit">
    <text evidence="15">Interacts through its C-terminal domain (CTD) with the CTD of eIF1A (EIF1AX) or with the CTD of EIF5 (mutually exclusive) through a common binding site. Interacts with eIF1A (EIF1AX) from the location of the start codon by the 43S complex until the formation of the 80S complex. Interacts with ANXA5 in a calcium and phospholipid-dependent manner.</text>
</comment>
<dbReference type="Pfam" id="PF11987">
    <property type="entry name" value="IF-2"/>
    <property type="match status" value="1"/>
</dbReference>
<comment type="function">
    <text evidence="14">Plays a role in translation initiation. Ribosome-dependent GTPase that promotes the joining of the 60S ribosomal subunit to the pre-initiation complex to form the 80S initiation complex with the initiator methionine-tRNA in the P-site base paired to the start codon. Together with eIF1A (EIF1AX), actively orients the initiator methionine-tRNA in a conformation that allows 60S ribosomal subunit joining to form the 80S initiation complex. Is released after formation of the 80S initiation complex. Its GTPase activity is not essential for ribosomal subunits joining, but GTP hydrolysis is needed for eIF1A (EIF1AX) ejection quickly followed by EIF5B release to form elongation-competent ribosomes. In contrast to its procaryotic homolog, does not promote recruitment of Met-rRNA to the small ribosomal subunit.</text>
</comment>
<evidence type="ECO:0000256" key="2">
    <source>
        <dbReference type="ARBA" id="ARBA00004496"/>
    </source>
</evidence>
<dbReference type="Proteomes" id="UP001292094">
    <property type="component" value="Unassembled WGS sequence"/>
</dbReference>
<dbReference type="PANTHER" id="PTHR43381">
    <property type="entry name" value="TRANSLATION INITIATION FACTOR IF-2-RELATED"/>
    <property type="match status" value="1"/>
</dbReference>
<feature type="coiled-coil region" evidence="16">
    <location>
        <begin position="981"/>
        <end position="1015"/>
    </location>
</feature>
<feature type="compositionally biased region" description="Basic and acidic residues" evidence="17">
    <location>
        <begin position="401"/>
        <end position="411"/>
    </location>
</feature>
<dbReference type="InterPro" id="IPR015760">
    <property type="entry name" value="TIF_IF2"/>
</dbReference>
<feature type="compositionally biased region" description="Low complexity" evidence="17">
    <location>
        <begin position="309"/>
        <end position="348"/>
    </location>
</feature>
<dbReference type="EC" id="3.6.5.3" evidence="4"/>
<feature type="compositionally biased region" description="Acidic residues" evidence="17">
    <location>
        <begin position="12"/>
        <end position="23"/>
    </location>
</feature>
<dbReference type="Pfam" id="PF00009">
    <property type="entry name" value="GTP_EFTU"/>
    <property type="match status" value="1"/>
</dbReference>
<evidence type="ECO:0000256" key="8">
    <source>
        <dbReference type="ARBA" id="ARBA00022723"/>
    </source>
</evidence>
<evidence type="ECO:0000256" key="11">
    <source>
        <dbReference type="ARBA" id="ARBA00022917"/>
    </source>
</evidence>
<dbReference type="Gene3D" id="3.40.50.10050">
    <property type="entry name" value="Translation initiation factor IF- 2, domain 3"/>
    <property type="match status" value="1"/>
</dbReference>
<dbReference type="GO" id="GO:0005525">
    <property type="term" value="F:GTP binding"/>
    <property type="evidence" value="ECO:0007669"/>
    <property type="project" value="UniProtKB-KW"/>
</dbReference>
<feature type="compositionally biased region" description="Acidic residues" evidence="17">
    <location>
        <begin position="590"/>
        <end position="604"/>
    </location>
</feature>
<feature type="compositionally biased region" description="Basic and acidic residues" evidence="17">
    <location>
        <begin position="40"/>
        <end position="53"/>
    </location>
</feature>
<evidence type="ECO:0000256" key="3">
    <source>
        <dbReference type="ARBA" id="ARBA00007733"/>
    </source>
</evidence>
<dbReference type="PROSITE" id="PS51722">
    <property type="entry name" value="G_TR_2"/>
    <property type="match status" value="1"/>
</dbReference>
<comment type="similarity">
    <text evidence="3">Belongs to the TRAFAC class translation factor GTPase superfamily. Classic translation factor GTPase family. IF-2 subfamily.</text>
</comment>
<dbReference type="CDD" id="cd01887">
    <property type="entry name" value="IF2_eIF5B"/>
    <property type="match status" value="1"/>
</dbReference>
<dbReference type="PRINTS" id="PR00315">
    <property type="entry name" value="ELONGATNFCT"/>
</dbReference>
<feature type="compositionally biased region" description="Basic and acidic residues" evidence="17">
    <location>
        <begin position="546"/>
        <end position="569"/>
    </location>
</feature>
<feature type="compositionally biased region" description="Basic and acidic residues" evidence="17">
    <location>
        <begin position="171"/>
        <end position="197"/>
    </location>
</feature>
<dbReference type="NCBIfam" id="TIGR00231">
    <property type="entry name" value="small_GTP"/>
    <property type="match status" value="1"/>
</dbReference>
<keyword evidence="16" id="KW-0175">Coiled coil</keyword>
<dbReference type="GO" id="GO:0003743">
    <property type="term" value="F:translation initiation factor activity"/>
    <property type="evidence" value="ECO:0007669"/>
    <property type="project" value="UniProtKB-KW"/>
</dbReference>
<dbReference type="PANTHER" id="PTHR43381:SF4">
    <property type="entry name" value="EUKARYOTIC TRANSLATION INITIATION FACTOR 5B"/>
    <property type="match status" value="1"/>
</dbReference>
<evidence type="ECO:0000256" key="12">
    <source>
        <dbReference type="ARBA" id="ARBA00023134"/>
    </source>
</evidence>
<dbReference type="GO" id="GO:0003924">
    <property type="term" value="F:GTPase activity"/>
    <property type="evidence" value="ECO:0007669"/>
    <property type="project" value="InterPro"/>
</dbReference>
<feature type="compositionally biased region" description="Acidic residues" evidence="17">
    <location>
        <begin position="111"/>
        <end position="124"/>
    </location>
</feature>
<feature type="compositionally biased region" description="Basic and acidic residues" evidence="17">
    <location>
        <begin position="492"/>
        <end position="507"/>
    </location>
</feature>
<keyword evidence="7" id="KW-0396">Initiation factor</keyword>
<evidence type="ECO:0000256" key="7">
    <source>
        <dbReference type="ARBA" id="ARBA00022540"/>
    </source>
</evidence>
<feature type="region of interest" description="Disordered" evidence="17">
    <location>
        <begin position="1"/>
        <end position="650"/>
    </location>
</feature>
<dbReference type="Gene3D" id="2.40.30.10">
    <property type="entry name" value="Translation factors"/>
    <property type="match status" value="2"/>
</dbReference>
<evidence type="ECO:0000256" key="17">
    <source>
        <dbReference type="SAM" id="MobiDB-lite"/>
    </source>
</evidence>
<keyword evidence="12" id="KW-0342">GTP-binding</keyword>
<evidence type="ECO:0000256" key="14">
    <source>
        <dbReference type="ARBA" id="ARBA00053410"/>
    </source>
</evidence>
<feature type="compositionally biased region" description="Basic and acidic residues" evidence="17">
    <location>
        <begin position="285"/>
        <end position="308"/>
    </location>
</feature>
<name>A0AAE1P528_9EUCA</name>
<dbReference type="SUPFAM" id="SSF52156">
    <property type="entry name" value="Initiation factor IF2/eIF5b, domain 3"/>
    <property type="match status" value="1"/>
</dbReference>
<keyword evidence="8" id="KW-0479">Metal-binding</keyword>
<dbReference type="AlphaFoldDB" id="A0AAE1P528"/>
<feature type="compositionally biased region" description="Basic residues" evidence="17">
    <location>
        <begin position="522"/>
        <end position="532"/>
    </location>
</feature>
<accession>A0AAE1P528</accession>
<dbReference type="CDD" id="cd16266">
    <property type="entry name" value="IF2_aeIF5B_IV"/>
    <property type="match status" value="1"/>
</dbReference>
<dbReference type="InterPro" id="IPR009000">
    <property type="entry name" value="Transl_B-barrel_sf"/>
</dbReference>
<evidence type="ECO:0000256" key="10">
    <source>
        <dbReference type="ARBA" id="ARBA00022801"/>
    </source>
</evidence>
<keyword evidence="20" id="KW-1185">Reference proteome</keyword>
<comment type="subcellular location">
    <subcellularLocation>
        <location evidence="2">Cytoplasm</location>
    </subcellularLocation>
</comment>
<comment type="cofactor">
    <cofactor evidence="1">
        <name>a monovalent cation</name>
        <dbReference type="ChEBI" id="CHEBI:60242"/>
    </cofactor>
</comment>
<proteinExistence type="inferred from homology"/>
<dbReference type="InterPro" id="IPR000795">
    <property type="entry name" value="T_Tr_GTP-bd_dom"/>
</dbReference>
<evidence type="ECO:0000256" key="4">
    <source>
        <dbReference type="ARBA" id="ARBA00011986"/>
    </source>
</evidence>
<keyword evidence="9" id="KW-0547">Nucleotide-binding</keyword>
<dbReference type="FunFam" id="3.40.50.300:FF:000112">
    <property type="entry name" value="Eukaryotic translation initiation factor 5B"/>
    <property type="match status" value="1"/>
</dbReference>
<evidence type="ECO:0000256" key="13">
    <source>
        <dbReference type="ARBA" id="ARBA00032478"/>
    </source>
</evidence>
<feature type="domain" description="Tr-type G" evidence="18">
    <location>
        <begin position="675"/>
        <end position="893"/>
    </location>
</feature>
<keyword evidence="6" id="KW-0963">Cytoplasm</keyword>
<dbReference type="GO" id="GO:0046872">
    <property type="term" value="F:metal ion binding"/>
    <property type="evidence" value="ECO:0007669"/>
    <property type="project" value="UniProtKB-KW"/>
</dbReference>
<dbReference type="InterPro" id="IPR027417">
    <property type="entry name" value="P-loop_NTPase"/>
</dbReference>
<gene>
    <name evidence="19" type="ORF">Pmani_026770</name>
</gene>
<dbReference type="InterPro" id="IPR023115">
    <property type="entry name" value="TIF_IF2_dom3"/>
</dbReference>
<evidence type="ECO:0000256" key="5">
    <source>
        <dbReference type="ARBA" id="ARBA00013824"/>
    </source>
</evidence>
<evidence type="ECO:0000313" key="19">
    <source>
        <dbReference type="EMBL" id="KAK4301064.1"/>
    </source>
</evidence>
<comment type="caution">
    <text evidence="19">The sequence shown here is derived from an EMBL/GenBank/DDBJ whole genome shotgun (WGS) entry which is preliminary data.</text>
</comment>
<dbReference type="Pfam" id="PF14578">
    <property type="entry name" value="GTP_EFTU_D4"/>
    <property type="match status" value="1"/>
</dbReference>